<dbReference type="InterPro" id="IPR036259">
    <property type="entry name" value="MFS_trans_sf"/>
</dbReference>
<dbReference type="OrthoDB" id="2544694at2759"/>
<keyword evidence="2 5" id="KW-0812">Transmembrane</keyword>
<dbReference type="GO" id="GO:0022857">
    <property type="term" value="F:transmembrane transporter activity"/>
    <property type="evidence" value="ECO:0007669"/>
    <property type="project" value="InterPro"/>
</dbReference>
<dbReference type="STRING" id="307972.A0A2G8L0E8"/>
<gene>
    <name evidence="7" type="ORF">BSL78_09397</name>
</gene>
<evidence type="ECO:0000259" key="6">
    <source>
        <dbReference type="PROSITE" id="PS50850"/>
    </source>
</evidence>
<keyword evidence="8" id="KW-1185">Reference proteome</keyword>
<feature type="transmembrane region" description="Helical" evidence="5">
    <location>
        <begin position="18"/>
        <end position="37"/>
    </location>
</feature>
<keyword evidence="3 5" id="KW-1133">Transmembrane helix</keyword>
<dbReference type="SUPFAM" id="SSF103473">
    <property type="entry name" value="MFS general substrate transporter"/>
    <property type="match status" value="1"/>
</dbReference>
<feature type="transmembrane region" description="Helical" evidence="5">
    <location>
        <begin position="238"/>
        <end position="256"/>
    </location>
</feature>
<feature type="transmembrane region" description="Helical" evidence="5">
    <location>
        <begin position="123"/>
        <end position="143"/>
    </location>
</feature>
<feature type="transmembrane region" description="Helical" evidence="5">
    <location>
        <begin position="211"/>
        <end position="232"/>
    </location>
</feature>
<evidence type="ECO:0000256" key="5">
    <source>
        <dbReference type="SAM" id="Phobius"/>
    </source>
</evidence>
<reference evidence="7 8" key="1">
    <citation type="journal article" date="2017" name="PLoS Biol.">
        <title>The sea cucumber genome provides insights into morphological evolution and visceral regeneration.</title>
        <authorList>
            <person name="Zhang X."/>
            <person name="Sun L."/>
            <person name="Yuan J."/>
            <person name="Sun Y."/>
            <person name="Gao Y."/>
            <person name="Zhang L."/>
            <person name="Li S."/>
            <person name="Dai H."/>
            <person name="Hamel J.F."/>
            <person name="Liu C."/>
            <person name="Yu Y."/>
            <person name="Liu S."/>
            <person name="Lin W."/>
            <person name="Guo K."/>
            <person name="Jin S."/>
            <person name="Xu P."/>
            <person name="Storey K.B."/>
            <person name="Huan P."/>
            <person name="Zhang T."/>
            <person name="Zhou Y."/>
            <person name="Zhang J."/>
            <person name="Lin C."/>
            <person name="Li X."/>
            <person name="Xing L."/>
            <person name="Huo D."/>
            <person name="Sun M."/>
            <person name="Wang L."/>
            <person name="Mercier A."/>
            <person name="Li F."/>
            <person name="Yang H."/>
            <person name="Xiang J."/>
        </authorList>
    </citation>
    <scope>NUCLEOTIDE SEQUENCE [LARGE SCALE GENOMIC DNA]</scope>
    <source>
        <strain evidence="7">Shaxun</strain>
        <tissue evidence="7">Muscle</tissue>
    </source>
</reference>
<comment type="subcellular location">
    <subcellularLocation>
        <location evidence="1">Membrane</location>
        <topology evidence="1">Multi-pass membrane protein</topology>
    </subcellularLocation>
</comment>
<dbReference type="PANTHER" id="PTHR24064">
    <property type="entry name" value="SOLUTE CARRIER FAMILY 22 MEMBER"/>
    <property type="match status" value="1"/>
</dbReference>
<feature type="transmembrane region" description="Helical" evidence="5">
    <location>
        <begin position="391"/>
        <end position="415"/>
    </location>
</feature>
<evidence type="ECO:0000313" key="7">
    <source>
        <dbReference type="EMBL" id="PIK53685.1"/>
    </source>
</evidence>
<name>A0A2G8L0E8_STIJA</name>
<organism evidence="7 8">
    <name type="scientific">Stichopus japonicus</name>
    <name type="common">Sea cucumber</name>
    <dbReference type="NCBI Taxonomy" id="307972"/>
    <lineage>
        <taxon>Eukaryota</taxon>
        <taxon>Metazoa</taxon>
        <taxon>Echinodermata</taxon>
        <taxon>Eleutherozoa</taxon>
        <taxon>Echinozoa</taxon>
        <taxon>Holothuroidea</taxon>
        <taxon>Aspidochirotacea</taxon>
        <taxon>Aspidochirotida</taxon>
        <taxon>Stichopodidae</taxon>
        <taxon>Apostichopus</taxon>
    </lineage>
</organism>
<dbReference type="AlphaFoldDB" id="A0A2G8L0E8"/>
<evidence type="ECO:0000256" key="4">
    <source>
        <dbReference type="ARBA" id="ARBA00023136"/>
    </source>
</evidence>
<dbReference type="Pfam" id="PF07690">
    <property type="entry name" value="MFS_1"/>
    <property type="match status" value="1"/>
</dbReference>
<dbReference type="Gene3D" id="1.20.1250.20">
    <property type="entry name" value="MFS general substrate transporter like domains"/>
    <property type="match status" value="1"/>
</dbReference>
<protein>
    <submittedName>
        <fullName evidence="7">Putative solute carrier family 22 member 3</fullName>
    </submittedName>
</protein>
<dbReference type="EMBL" id="MRZV01000276">
    <property type="protein sequence ID" value="PIK53685.1"/>
    <property type="molecule type" value="Genomic_DNA"/>
</dbReference>
<keyword evidence="4 5" id="KW-0472">Membrane</keyword>
<evidence type="ECO:0000256" key="1">
    <source>
        <dbReference type="ARBA" id="ARBA00004141"/>
    </source>
</evidence>
<accession>A0A2G8L0E8</accession>
<dbReference type="InterPro" id="IPR020846">
    <property type="entry name" value="MFS_dom"/>
</dbReference>
<comment type="caution">
    <text evidence="7">The sequence shown here is derived from an EMBL/GenBank/DDBJ whole genome shotgun (WGS) entry which is preliminary data.</text>
</comment>
<feature type="transmembrane region" description="Helical" evidence="5">
    <location>
        <begin position="361"/>
        <end position="379"/>
    </location>
</feature>
<dbReference type="PROSITE" id="PS50850">
    <property type="entry name" value="MFS"/>
    <property type="match status" value="1"/>
</dbReference>
<dbReference type="InterPro" id="IPR011701">
    <property type="entry name" value="MFS"/>
</dbReference>
<feature type="domain" description="Major facilitator superfamily (MFS) profile" evidence="6">
    <location>
        <begin position="21"/>
        <end position="416"/>
    </location>
</feature>
<dbReference type="GO" id="GO:0016020">
    <property type="term" value="C:membrane"/>
    <property type="evidence" value="ECO:0007669"/>
    <property type="project" value="UniProtKB-SubCell"/>
</dbReference>
<evidence type="ECO:0000256" key="3">
    <source>
        <dbReference type="ARBA" id="ARBA00022989"/>
    </source>
</evidence>
<sequence length="416" mass="47092">MEIDDIIRSVGDFGRGHMFIFVCICLITQFTASWHIFAITFIGASPSHHCTVHTAFEIDEYIPVDVDNEGEAIFSSCTQYTQPGGPSNATSVCQNGWTYSETPYGTTIVTEWDLVCDRGHLSAFSQSVMMFGVIVGAFIFGYISDRVGRKRVLTVALLCQGCLGVLEAFSPTYIFFVIVRFFMGIFDQGYQLPGYTMTSEMFTPKRRPYAFTMLLNFWAAGILTFPILAFFIQDWRTLQIVISVPFFLFHLIAWFIPESPRWLISVGRYKEATNVFAKIARLNGRKIDPMTMKPQQFVDNGIDNKAFDNCDENVTNVGSGRTINTISQDTNDEEKAQENPKSIAGNNTFIYLFRTRRMTQVTIVMMVLWFVSSLAYYGVSLNSVELAGDPYLNLFLCGAVEIPSHWLSAFLSIWYE</sequence>
<proteinExistence type="predicted"/>
<evidence type="ECO:0000313" key="8">
    <source>
        <dbReference type="Proteomes" id="UP000230750"/>
    </source>
</evidence>
<evidence type="ECO:0000256" key="2">
    <source>
        <dbReference type="ARBA" id="ARBA00022692"/>
    </source>
</evidence>
<dbReference type="Proteomes" id="UP000230750">
    <property type="component" value="Unassembled WGS sequence"/>
</dbReference>